<dbReference type="GeneID" id="16077011"/>
<evidence type="ECO:0000313" key="2">
    <source>
        <dbReference type="EMBL" id="EGD82243.1"/>
    </source>
</evidence>
<dbReference type="RefSeq" id="XP_004996426.1">
    <property type="nucleotide sequence ID" value="XM_004996369.1"/>
</dbReference>
<feature type="compositionally biased region" description="Polar residues" evidence="1">
    <location>
        <begin position="226"/>
        <end position="235"/>
    </location>
</feature>
<dbReference type="KEGG" id="sre:PTSG_02914"/>
<keyword evidence="3" id="KW-1185">Reference proteome</keyword>
<feature type="compositionally biased region" description="Polar residues" evidence="1">
    <location>
        <begin position="99"/>
        <end position="109"/>
    </location>
</feature>
<dbReference type="EMBL" id="GL832960">
    <property type="protein sequence ID" value="EGD82243.1"/>
    <property type="molecule type" value="Genomic_DNA"/>
</dbReference>
<feature type="region of interest" description="Disordered" evidence="1">
    <location>
        <begin position="208"/>
        <end position="235"/>
    </location>
</feature>
<feature type="region of interest" description="Disordered" evidence="1">
    <location>
        <begin position="99"/>
        <end position="118"/>
    </location>
</feature>
<dbReference type="AlphaFoldDB" id="F2U3P9"/>
<reference evidence="2" key="1">
    <citation type="submission" date="2009-08" db="EMBL/GenBank/DDBJ databases">
        <title>Annotation of Salpingoeca rosetta.</title>
        <authorList>
            <consortium name="The Broad Institute Genome Sequencing Platform"/>
            <person name="Russ C."/>
            <person name="Cuomo C."/>
            <person name="Burger G."/>
            <person name="Gray M.W."/>
            <person name="Holland P.W.H."/>
            <person name="King N."/>
            <person name="Lang F.B.F."/>
            <person name="Roger A.J."/>
            <person name="Ruiz-Trillo I."/>
            <person name="Young S.K."/>
            <person name="Zeng Q."/>
            <person name="Gargeya S."/>
            <person name="Alvarado L."/>
            <person name="Berlin A."/>
            <person name="Chapman S.B."/>
            <person name="Chen Z."/>
            <person name="Freedman E."/>
            <person name="Gellesch M."/>
            <person name="Goldberg J."/>
            <person name="Griggs A."/>
            <person name="Gujja S."/>
            <person name="Heilman E."/>
            <person name="Heiman D."/>
            <person name="Howarth C."/>
            <person name="Mehta T."/>
            <person name="Neiman D."/>
            <person name="Pearson M."/>
            <person name="Roberts A."/>
            <person name="Saif S."/>
            <person name="Shea T."/>
            <person name="Shenoy N."/>
            <person name="Sisk P."/>
            <person name="Stolte C."/>
            <person name="Sykes S."/>
            <person name="White J."/>
            <person name="Yandava C."/>
            <person name="Haas B."/>
            <person name="Nusbaum C."/>
            <person name="Birren B."/>
        </authorList>
    </citation>
    <scope>NUCLEOTIDE SEQUENCE [LARGE SCALE GENOMIC DNA]</scope>
    <source>
        <strain evidence="2">ATCC 50818</strain>
    </source>
</reference>
<gene>
    <name evidence="2" type="ORF">PTSG_02914</name>
</gene>
<dbReference type="Proteomes" id="UP000007799">
    <property type="component" value="Unassembled WGS sequence"/>
</dbReference>
<evidence type="ECO:0000313" key="3">
    <source>
        <dbReference type="Proteomes" id="UP000007799"/>
    </source>
</evidence>
<proteinExistence type="predicted"/>
<name>F2U3P9_SALR5</name>
<accession>F2U3P9</accession>
<evidence type="ECO:0000256" key="1">
    <source>
        <dbReference type="SAM" id="MobiDB-lite"/>
    </source>
</evidence>
<feature type="region of interest" description="Disordered" evidence="1">
    <location>
        <begin position="17"/>
        <end position="51"/>
    </location>
</feature>
<protein>
    <submittedName>
        <fullName evidence="2">Uncharacterized protein</fullName>
    </submittedName>
</protein>
<feature type="compositionally biased region" description="Low complexity" evidence="1">
    <location>
        <begin position="33"/>
        <end position="51"/>
    </location>
</feature>
<sequence length="235" mass="25628">MSSLETPALLVDGVAVRSDADEVSSADEDKQVEQQAAGTATTTTTTTTTGPAAVVAAETAVPQEDNGRTEHAGAIEIIEGAEGQDEDYRVMEMDAFARSNDNSASTSAARTKWVPFGPNGEPQLPRRASSLNNLELAVQTLQLPPRRPGPVRTKSLDTLRVHSEERHDLDIDTLKELIKALSIQNAVLRSRNNTLRQQVERVKQRRIAMQAQLSREQEKEKPHAQGKQTGKEQAS</sequence>
<dbReference type="InParanoid" id="F2U3P9"/>
<organism evidence="3">
    <name type="scientific">Salpingoeca rosetta (strain ATCC 50818 / BSB-021)</name>
    <dbReference type="NCBI Taxonomy" id="946362"/>
    <lineage>
        <taxon>Eukaryota</taxon>
        <taxon>Choanoflagellata</taxon>
        <taxon>Craspedida</taxon>
        <taxon>Salpingoecidae</taxon>
        <taxon>Salpingoeca</taxon>
    </lineage>
</organism>